<comment type="similarity">
    <text evidence="2">Belongs to the eukaryotic RPC34/RPC39 RNA polymerase subunit family.</text>
</comment>
<evidence type="ECO:0000256" key="4">
    <source>
        <dbReference type="ARBA" id="ARBA00023163"/>
    </source>
</evidence>
<gene>
    <name evidence="7" type="ORF">CFOL_v3_15000</name>
</gene>
<evidence type="ECO:0000256" key="3">
    <source>
        <dbReference type="ARBA" id="ARBA00022478"/>
    </source>
</evidence>
<dbReference type="InterPro" id="IPR016049">
    <property type="entry name" value="RNA_pol_Rpc34-like"/>
</dbReference>
<dbReference type="Gene3D" id="1.10.10.10">
    <property type="entry name" value="Winged helix-like DNA-binding domain superfamily/Winged helix DNA-binding domain"/>
    <property type="match status" value="1"/>
</dbReference>
<dbReference type="SUPFAM" id="SSF46785">
    <property type="entry name" value="Winged helix' DNA-binding domain"/>
    <property type="match status" value="1"/>
</dbReference>
<feature type="region of interest" description="Disordered" evidence="6">
    <location>
        <begin position="1"/>
        <end position="24"/>
    </location>
</feature>
<keyword evidence="3" id="KW-0240">DNA-directed RNA polymerase</keyword>
<dbReference type="GO" id="GO:0006383">
    <property type="term" value="P:transcription by RNA polymerase III"/>
    <property type="evidence" value="ECO:0007669"/>
    <property type="project" value="InterPro"/>
</dbReference>
<evidence type="ECO:0000313" key="8">
    <source>
        <dbReference type="Proteomes" id="UP000187406"/>
    </source>
</evidence>
<dbReference type="GO" id="GO:0005654">
    <property type="term" value="C:nucleoplasm"/>
    <property type="evidence" value="ECO:0007669"/>
    <property type="project" value="UniProtKB-ARBA"/>
</dbReference>
<dbReference type="GO" id="GO:0005737">
    <property type="term" value="C:cytoplasm"/>
    <property type="evidence" value="ECO:0007669"/>
    <property type="project" value="UniProtKB-ARBA"/>
</dbReference>
<dbReference type="InParanoid" id="A0A1Q3BU52"/>
<dbReference type="InterPro" id="IPR036390">
    <property type="entry name" value="WH_DNA-bd_sf"/>
</dbReference>
<evidence type="ECO:0000256" key="2">
    <source>
        <dbReference type="ARBA" id="ARBA00011038"/>
    </source>
</evidence>
<comment type="subcellular location">
    <subcellularLocation>
        <location evidence="1">Nucleus</location>
    </subcellularLocation>
</comment>
<dbReference type="Proteomes" id="UP000187406">
    <property type="component" value="Unassembled WGS sequence"/>
</dbReference>
<dbReference type="InterPro" id="IPR036388">
    <property type="entry name" value="WH-like_DNA-bd_sf"/>
</dbReference>
<dbReference type="PANTHER" id="PTHR12780">
    <property type="entry name" value="RNA POLYMERASE III DNA DIRECTED , 39KD SUBUNIT-RELATED"/>
    <property type="match status" value="1"/>
</dbReference>
<proteinExistence type="inferred from homology"/>
<dbReference type="EMBL" id="BDDD01000919">
    <property type="protein sequence ID" value="GAV71506.1"/>
    <property type="molecule type" value="Genomic_DNA"/>
</dbReference>
<keyword evidence="8" id="KW-1185">Reference proteome</keyword>
<dbReference type="FunFam" id="1.10.10.10:FF:000116">
    <property type="entry name" value="DNA-directed RNA polymerase III subunit RPC6"/>
    <property type="match status" value="1"/>
</dbReference>
<evidence type="ECO:0000256" key="5">
    <source>
        <dbReference type="ARBA" id="ARBA00023242"/>
    </source>
</evidence>
<evidence type="ECO:0000256" key="6">
    <source>
        <dbReference type="SAM" id="MobiDB-lite"/>
    </source>
</evidence>
<accession>A0A1Q3BU52</accession>
<dbReference type="AlphaFoldDB" id="A0A1Q3BU52"/>
<evidence type="ECO:0000313" key="7">
    <source>
        <dbReference type="EMBL" id="GAV71506.1"/>
    </source>
</evidence>
<keyword evidence="4" id="KW-0804">Transcription</keyword>
<sequence length="234" mass="26451">LVIGMSRFQGPSSLKRKRPDSNSPADFLTDDERILFNVIRSKQDIGIWIRDLKQETNLRDNAFKKSLKALQTKNLIKEVATIQSKGRKHFMAAEYEPSKEITGGAWYEDGKLDKVFINFLKHECFKYITGLKVATMEEVIEKIRRSGVMKVDLTKQQFEEILRALVLDNAIMEVKSNGSEVYYTCVSKGGKNGEPVIGAMASIPCGVCPQISHCTPDGVISPKTCVYYTQWLDF</sequence>
<name>A0A1Q3BU52_CEPFO</name>
<dbReference type="FunCoup" id="A0A1Q3BU52">
    <property type="interactions" value="2702"/>
</dbReference>
<comment type="caution">
    <text evidence="7">The sequence shown here is derived from an EMBL/GenBank/DDBJ whole genome shotgun (WGS) entry which is preliminary data.</text>
</comment>
<dbReference type="GO" id="GO:0005666">
    <property type="term" value="C:RNA polymerase III complex"/>
    <property type="evidence" value="ECO:0007669"/>
    <property type="project" value="InterPro"/>
</dbReference>
<dbReference type="Pfam" id="PF05158">
    <property type="entry name" value="RNA_pol_Rpc34"/>
    <property type="match status" value="2"/>
</dbReference>
<dbReference type="InterPro" id="IPR007832">
    <property type="entry name" value="RNA_pol_Rpc34"/>
</dbReference>
<dbReference type="STRING" id="3775.A0A1Q3BU52"/>
<reference evidence="8" key="1">
    <citation type="submission" date="2016-04" db="EMBL/GenBank/DDBJ databases">
        <title>Cephalotus genome sequencing.</title>
        <authorList>
            <person name="Fukushima K."/>
            <person name="Hasebe M."/>
            <person name="Fang X."/>
        </authorList>
    </citation>
    <scope>NUCLEOTIDE SEQUENCE [LARGE SCALE GENOMIC DNA]</scope>
    <source>
        <strain evidence="8">cv. St1</strain>
    </source>
</reference>
<evidence type="ECO:0000256" key="1">
    <source>
        <dbReference type="ARBA" id="ARBA00004123"/>
    </source>
</evidence>
<feature type="non-terminal residue" evidence="7">
    <location>
        <position position="1"/>
    </location>
</feature>
<dbReference type="OrthoDB" id="613763at2759"/>
<keyword evidence="5" id="KW-0539">Nucleus</keyword>
<protein>
    <submittedName>
        <fullName evidence="7">RNA_pol_Rpc34 domain-containing protein</fullName>
    </submittedName>
</protein>
<organism evidence="7 8">
    <name type="scientific">Cephalotus follicularis</name>
    <name type="common">Albany pitcher plant</name>
    <dbReference type="NCBI Taxonomy" id="3775"/>
    <lineage>
        <taxon>Eukaryota</taxon>
        <taxon>Viridiplantae</taxon>
        <taxon>Streptophyta</taxon>
        <taxon>Embryophyta</taxon>
        <taxon>Tracheophyta</taxon>
        <taxon>Spermatophyta</taxon>
        <taxon>Magnoliopsida</taxon>
        <taxon>eudicotyledons</taxon>
        <taxon>Gunneridae</taxon>
        <taxon>Pentapetalae</taxon>
        <taxon>rosids</taxon>
        <taxon>fabids</taxon>
        <taxon>Oxalidales</taxon>
        <taxon>Cephalotaceae</taxon>
        <taxon>Cephalotus</taxon>
    </lineage>
</organism>
<dbReference type="PIRSF" id="PIRSF028763">
    <property type="entry name" value="RNA_pol_Rpc34"/>
    <property type="match status" value="1"/>
</dbReference>